<evidence type="ECO:0000313" key="2">
    <source>
        <dbReference type="Proteomes" id="UP000257109"/>
    </source>
</evidence>
<name>A0A371G5V2_MUCPR</name>
<sequence length="126" mass="13816">MVMDRNTIDVASGGALMDKTPAVLTELTLVVRQLAIEQHQPSAPETDTTISTIVATTGSATRQFTFDGRVDEIPAKIKCHDLRSKNTGGTTRQHSESAAVGWFQKSSISNNSKFKRGRECHITVKW</sequence>
<gene>
    <name evidence="1" type="ORF">CR513_32809</name>
</gene>
<keyword evidence="2" id="KW-1185">Reference proteome</keyword>
<dbReference type="EMBL" id="QJKJ01006655">
    <property type="protein sequence ID" value="RDX85938.1"/>
    <property type="molecule type" value="Genomic_DNA"/>
</dbReference>
<proteinExistence type="predicted"/>
<feature type="non-terminal residue" evidence="1">
    <location>
        <position position="1"/>
    </location>
</feature>
<protein>
    <submittedName>
        <fullName evidence="1">Uncharacterized protein</fullName>
    </submittedName>
</protein>
<dbReference type="Proteomes" id="UP000257109">
    <property type="component" value="Unassembled WGS sequence"/>
</dbReference>
<dbReference type="AlphaFoldDB" id="A0A371G5V2"/>
<accession>A0A371G5V2</accession>
<comment type="caution">
    <text evidence="1">The sequence shown here is derived from an EMBL/GenBank/DDBJ whole genome shotgun (WGS) entry which is preliminary data.</text>
</comment>
<reference evidence="1" key="1">
    <citation type="submission" date="2018-05" db="EMBL/GenBank/DDBJ databases">
        <title>Draft genome of Mucuna pruriens seed.</title>
        <authorList>
            <person name="Nnadi N.E."/>
            <person name="Vos R."/>
            <person name="Hasami M.H."/>
            <person name="Devisetty U.K."/>
            <person name="Aguiy J.C."/>
        </authorList>
    </citation>
    <scope>NUCLEOTIDE SEQUENCE [LARGE SCALE GENOMIC DNA]</scope>
    <source>
        <strain evidence="1">JCA_2017</strain>
    </source>
</reference>
<organism evidence="1 2">
    <name type="scientific">Mucuna pruriens</name>
    <name type="common">Velvet bean</name>
    <name type="synonym">Dolichos pruriens</name>
    <dbReference type="NCBI Taxonomy" id="157652"/>
    <lineage>
        <taxon>Eukaryota</taxon>
        <taxon>Viridiplantae</taxon>
        <taxon>Streptophyta</taxon>
        <taxon>Embryophyta</taxon>
        <taxon>Tracheophyta</taxon>
        <taxon>Spermatophyta</taxon>
        <taxon>Magnoliopsida</taxon>
        <taxon>eudicotyledons</taxon>
        <taxon>Gunneridae</taxon>
        <taxon>Pentapetalae</taxon>
        <taxon>rosids</taxon>
        <taxon>fabids</taxon>
        <taxon>Fabales</taxon>
        <taxon>Fabaceae</taxon>
        <taxon>Papilionoideae</taxon>
        <taxon>50 kb inversion clade</taxon>
        <taxon>NPAAA clade</taxon>
        <taxon>indigoferoid/millettioid clade</taxon>
        <taxon>Phaseoleae</taxon>
        <taxon>Mucuna</taxon>
    </lineage>
</organism>
<evidence type="ECO:0000313" key="1">
    <source>
        <dbReference type="EMBL" id="RDX85938.1"/>
    </source>
</evidence>